<dbReference type="InParanoid" id="A0A409W9B7"/>
<dbReference type="SUPFAM" id="SSF52540">
    <property type="entry name" value="P-loop containing nucleoside triphosphate hydrolases"/>
    <property type="match status" value="1"/>
</dbReference>
<comment type="caution">
    <text evidence="1">The sequence shown here is derived from an EMBL/GenBank/DDBJ whole genome shotgun (WGS) entry which is preliminary data.</text>
</comment>
<reference evidence="1 2" key="1">
    <citation type="journal article" date="2018" name="Evol. Lett.">
        <title>Horizontal gene cluster transfer increased hallucinogenic mushroom diversity.</title>
        <authorList>
            <person name="Reynolds H.T."/>
            <person name="Vijayakumar V."/>
            <person name="Gluck-Thaler E."/>
            <person name="Korotkin H.B."/>
            <person name="Matheny P.B."/>
            <person name="Slot J.C."/>
        </authorList>
    </citation>
    <scope>NUCLEOTIDE SEQUENCE [LARGE SCALE GENOMIC DNA]</scope>
    <source>
        <strain evidence="1 2">2629</strain>
    </source>
</reference>
<proteinExistence type="predicted"/>
<organism evidence="1 2">
    <name type="scientific">Panaeolus cyanescens</name>
    <dbReference type="NCBI Taxonomy" id="181874"/>
    <lineage>
        <taxon>Eukaryota</taxon>
        <taxon>Fungi</taxon>
        <taxon>Dikarya</taxon>
        <taxon>Basidiomycota</taxon>
        <taxon>Agaricomycotina</taxon>
        <taxon>Agaricomycetes</taxon>
        <taxon>Agaricomycetidae</taxon>
        <taxon>Agaricales</taxon>
        <taxon>Agaricineae</taxon>
        <taxon>Galeropsidaceae</taxon>
        <taxon>Panaeolus</taxon>
    </lineage>
</organism>
<dbReference type="STRING" id="181874.A0A409W9B7"/>
<name>A0A409W9B7_9AGAR</name>
<evidence type="ECO:0000313" key="1">
    <source>
        <dbReference type="EMBL" id="PPQ75091.1"/>
    </source>
</evidence>
<dbReference type="Gene3D" id="3.40.50.300">
    <property type="entry name" value="P-loop containing nucleotide triphosphate hydrolases"/>
    <property type="match status" value="1"/>
</dbReference>
<protein>
    <recommendedName>
        <fullName evidence="3">G domain-containing protein</fullName>
    </recommendedName>
</protein>
<sequence length="349" mass="39044">MDAEYDFLEVTGPISVQRMEGDYTLSSWNDEVIMSTSRLLGLTGTGKSNFIECLHGGTAQDSPRISGDSLESVTQDVVCYKLVNVASKYLHDTIFIVDCPGFSDTNLSEVAVILKLQNWIATYRAKGGIKSVLYFHRINDTRLAGSQRKTIELVKGLIGRSGGLTTLGVVTTMWDTLWRPDQLEGAESRYQQLQSEYFMAKSSLDAEYVFRFDNTQQSALRAIDEVIFPPPLLGNRSPPLLKDMTGSSDALRKARYGALLYDLLVQRVTEVQQQIQNIDADIKHEMMLEQSNEELLQLLAGNRAAAEGFLAELMSEEEDFGGPPEIPAPRLGLRHRLTSYFKRKLHHNG</sequence>
<evidence type="ECO:0000313" key="2">
    <source>
        <dbReference type="Proteomes" id="UP000284842"/>
    </source>
</evidence>
<dbReference type="EMBL" id="NHTK01005702">
    <property type="protein sequence ID" value="PPQ75091.1"/>
    <property type="molecule type" value="Genomic_DNA"/>
</dbReference>
<evidence type="ECO:0008006" key="3">
    <source>
        <dbReference type="Google" id="ProtNLM"/>
    </source>
</evidence>
<dbReference type="OrthoDB" id="3255035at2759"/>
<dbReference type="Proteomes" id="UP000284842">
    <property type="component" value="Unassembled WGS sequence"/>
</dbReference>
<keyword evidence="2" id="KW-1185">Reference proteome</keyword>
<accession>A0A409W9B7</accession>
<gene>
    <name evidence="1" type="ORF">CVT24_010156</name>
</gene>
<dbReference type="AlphaFoldDB" id="A0A409W9B7"/>
<dbReference type="InterPro" id="IPR027417">
    <property type="entry name" value="P-loop_NTPase"/>
</dbReference>